<dbReference type="OrthoDB" id="7058913at2"/>
<reference evidence="1 2" key="1">
    <citation type="submission" date="2018-01" db="EMBL/GenBank/DDBJ databases">
        <title>Genome sequence of the PGP bacterium Paenibacillus illinoisensis E3.</title>
        <authorList>
            <person name="Rolli E."/>
            <person name="Marasco R."/>
            <person name="Bessem C."/>
            <person name="Michoud G."/>
            <person name="Gaiarsa S."/>
            <person name="Borin S."/>
            <person name="Daffonchio D."/>
        </authorList>
    </citation>
    <scope>NUCLEOTIDE SEQUENCE [LARGE SCALE GENOMIC DNA]</scope>
    <source>
        <strain evidence="1 2">E3</strain>
    </source>
</reference>
<dbReference type="Proteomes" id="UP000247459">
    <property type="component" value="Unassembled WGS sequence"/>
</dbReference>
<proteinExistence type="predicted"/>
<dbReference type="AlphaFoldDB" id="A0A2W0CLB3"/>
<comment type="caution">
    <text evidence="1">The sequence shown here is derived from an EMBL/GenBank/DDBJ whole genome shotgun (WGS) entry which is preliminary data.</text>
</comment>
<name>A0A2W0CLB3_9BACL</name>
<gene>
    <name evidence="1" type="ORF">PIL02S_03804</name>
</gene>
<accession>A0A2W0CLB3</accession>
<organism evidence="1 2">
    <name type="scientific">Paenibacillus illinoisensis</name>
    <dbReference type="NCBI Taxonomy" id="59845"/>
    <lineage>
        <taxon>Bacteria</taxon>
        <taxon>Bacillati</taxon>
        <taxon>Bacillota</taxon>
        <taxon>Bacilli</taxon>
        <taxon>Bacillales</taxon>
        <taxon>Paenibacillaceae</taxon>
        <taxon>Paenibacillus</taxon>
    </lineage>
</organism>
<protein>
    <submittedName>
        <fullName evidence="1">Group-specific protein</fullName>
    </submittedName>
</protein>
<dbReference type="EMBL" id="PRLG01000020">
    <property type="protein sequence ID" value="PYY28598.1"/>
    <property type="molecule type" value="Genomic_DNA"/>
</dbReference>
<sequence>MKTEPVYAQNTITGVQFRGTFCWYVTEREYWFLNVEMEERFGIEILNEETAAAFLHAIQDERVTAAELQDCLYEFRKHHPEDDEWLKFVPSFLVDFDQRQFCSMFPEPASFEHYMPQGWIGSYVDFLDRVPEEQRYWEMDGSSLFR</sequence>
<dbReference type="RefSeq" id="WP_110821132.1">
    <property type="nucleotide sequence ID" value="NZ_PRLG01000020.1"/>
</dbReference>
<evidence type="ECO:0000313" key="1">
    <source>
        <dbReference type="EMBL" id="PYY28598.1"/>
    </source>
</evidence>
<evidence type="ECO:0000313" key="2">
    <source>
        <dbReference type="Proteomes" id="UP000247459"/>
    </source>
</evidence>